<dbReference type="SUPFAM" id="SSF55174">
    <property type="entry name" value="Alpha-L RNA-binding motif"/>
    <property type="match status" value="1"/>
</dbReference>
<accession>A0A9D2C847</accession>
<feature type="domain" description="RNA-binding S4" evidence="2">
    <location>
        <begin position="197"/>
        <end position="258"/>
    </location>
</feature>
<organism evidence="3 4">
    <name type="scientific">Candidatus Eisenbergiella pullistercoris</name>
    <dbReference type="NCBI Taxonomy" id="2838555"/>
    <lineage>
        <taxon>Bacteria</taxon>
        <taxon>Bacillati</taxon>
        <taxon>Bacillota</taxon>
        <taxon>Clostridia</taxon>
        <taxon>Lachnospirales</taxon>
        <taxon>Lachnospiraceae</taxon>
        <taxon>Eisenbergiella</taxon>
    </lineage>
</organism>
<name>A0A9D2C847_9FIRM</name>
<dbReference type="CDD" id="cd00165">
    <property type="entry name" value="S4"/>
    <property type="match status" value="1"/>
</dbReference>
<dbReference type="AlphaFoldDB" id="A0A9D2C847"/>
<sequence length="273" mass="30260">MSAETQKELEQLKKRFQDLAEKSYRQNVFAFTGFLSLAEQDALQEVVGRAVCGKKSAGSACVKTGGFVTLWGGNEDCERRMARFGSAEEFGYEEDFPIAALKISPLSEKFAEDCSHRDFLGALMHLGIDRSTVGDIFLEGKHAWIFCTETIAPFLCENLDRVRHTAVRCEMLDKNADAGKWPAPRQPEPARLVVSANRADAVAAKAFSLSRSQSLELFRAGKVYVNGRVCGNNSQALKARDVVSVRGFGRFVFLEEGEETRKGRLSVTVGLYR</sequence>
<dbReference type="PROSITE" id="PS50889">
    <property type="entry name" value="S4"/>
    <property type="match status" value="1"/>
</dbReference>
<evidence type="ECO:0000313" key="3">
    <source>
        <dbReference type="EMBL" id="HIY61675.1"/>
    </source>
</evidence>
<dbReference type="Gene3D" id="3.10.290.10">
    <property type="entry name" value="RNA-binding S4 domain"/>
    <property type="match status" value="1"/>
</dbReference>
<gene>
    <name evidence="3" type="ORF">H9831_13535</name>
</gene>
<protein>
    <recommendedName>
        <fullName evidence="2">RNA-binding S4 domain-containing protein</fullName>
    </recommendedName>
</protein>
<dbReference type="InterPro" id="IPR040591">
    <property type="entry name" value="RqcP2_RBD"/>
</dbReference>
<dbReference type="Pfam" id="PF17774">
    <property type="entry name" value="YlmH_RBD"/>
    <property type="match status" value="1"/>
</dbReference>
<comment type="caution">
    <text evidence="3">The sequence shown here is derived from an EMBL/GenBank/DDBJ whole genome shotgun (WGS) entry which is preliminary data.</text>
</comment>
<dbReference type="Pfam" id="PF01479">
    <property type="entry name" value="S4"/>
    <property type="match status" value="1"/>
</dbReference>
<evidence type="ECO:0000259" key="2">
    <source>
        <dbReference type="SMART" id="SM00363"/>
    </source>
</evidence>
<keyword evidence="1" id="KW-0694">RNA-binding</keyword>
<dbReference type="Proteomes" id="UP000824007">
    <property type="component" value="Unassembled WGS sequence"/>
</dbReference>
<dbReference type="Gene3D" id="3.30.70.330">
    <property type="match status" value="1"/>
</dbReference>
<dbReference type="InterPro" id="IPR002942">
    <property type="entry name" value="S4_RNA-bd"/>
</dbReference>
<reference evidence="3" key="2">
    <citation type="submission" date="2021-04" db="EMBL/GenBank/DDBJ databases">
        <authorList>
            <person name="Gilroy R."/>
        </authorList>
    </citation>
    <scope>NUCLEOTIDE SEQUENCE</scope>
    <source>
        <strain evidence="3">ChiSxjej3B15-24422</strain>
    </source>
</reference>
<proteinExistence type="predicted"/>
<evidence type="ECO:0000256" key="1">
    <source>
        <dbReference type="PROSITE-ProRule" id="PRU00182"/>
    </source>
</evidence>
<dbReference type="InterPro" id="IPR036986">
    <property type="entry name" value="S4_RNA-bd_sf"/>
</dbReference>
<dbReference type="SMART" id="SM00363">
    <property type="entry name" value="S4"/>
    <property type="match status" value="1"/>
</dbReference>
<dbReference type="GO" id="GO:0003723">
    <property type="term" value="F:RNA binding"/>
    <property type="evidence" value="ECO:0007669"/>
    <property type="project" value="UniProtKB-KW"/>
</dbReference>
<dbReference type="EMBL" id="DXDD01000166">
    <property type="protein sequence ID" value="HIY61675.1"/>
    <property type="molecule type" value="Genomic_DNA"/>
</dbReference>
<evidence type="ECO:0000313" key="4">
    <source>
        <dbReference type="Proteomes" id="UP000824007"/>
    </source>
</evidence>
<dbReference type="InterPro" id="IPR012677">
    <property type="entry name" value="Nucleotide-bd_a/b_plait_sf"/>
</dbReference>
<reference evidence="3" key="1">
    <citation type="journal article" date="2021" name="PeerJ">
        <title>Extensive microbial diversity within the chicken gut microbiome revealed by metagenomics and culture.</title>
        <authorList>
            <person name="Gilroy R."/>
            <person name="Ravi A."/>
            <person name="Getino M."/>
            <person name="Pursley I."/>
            <person name="Horton D.L."/>
            <person name="Alikhan N.F."/>
            <person name="Baker D."/>
            <person name="Gharbi K."/>
            <person name="Hall N."/>
            <person name="Watson M."/>
            <person name="Adriaenssens E.M."/>
            <person name="Foster-Nyarko E."/>
            <person name="Jarju S."/>
            <person name="Secka A."/>
            <person name="Antonio M."/>
            <person name="Oren A."/>
            <person name="Chaudhuri R.R."/>
            <person name="La Ragione R."/>
            <person name="Hildebrand F."/>
            <person name="Pallen M.J."/>
        </authorList>
    </citation>
    <scope>NUCLEOTIDE SEQUENCE</scope>
    <source>
        <strain evidence="3">ChiSxjej3B15-24422</strain>
    </source>
</reference>